<reference evidence="3" key="1">
    <citation type="journal article" date="2019" name="Int. J. Syst. Evol. Microbiol.">
        <title>The Global Catalogue of Microorganisms (GCM) 10K type strain sequencing project: providing services to taxonomists for standard genome sequencing and annotation.</title>
        <authorList>
            <consortium name="The Broad Institute Genomics Platform"/>
            <consortium name="The Broad Institute Genome Sequencing Center for Infectious Disease"/>
            <person name="Wu L."/>
            <person name="Ma J."/>
        </authorList>
    </citation>
    <scope>NUCLEOTIDE SEQUENCE [LARGE SCALE GENOMIC DNA]</scope>
    <source>
        <strain evidence="3">CGMCC 1.16306</strain>
    </source>
</reference>
<feature type="transmembrane region" description="Helical" evidence="1">
    <location>
        <begin position="498"/>
        <end position="516"/>
    </location>
</feature>
<name>A0ABV9GQ46_9BACL</name>
<dbReference type="Proteomes" id="UP001596022">
    <property type="component" value="Unassembled WGS sequence"/>
</dbReference>
<feature type="transmembrane region" description="Helical" evidence="1">
    <location>
        <begin position="395"/>
        <end position="417"/>
    </location>
</feature>
<evidence type="ECO:0000256" key="1">
    <source>
        <dbReference type="SAM" id="Phobius"/>
    </source>
</evidence>
<dbReference type="RefSeq" id="WP_376847222.1">
    <property type="nucleotide sequence ID" value="NZ_JBHSFW010000016.1"/>
</dbReference>
<feature type="transmembrane region" description="Helical" evidence="1">
    <location>
        <begin position="7"/>
        <end position="28"/>
    </location>
</feature>
<dbReference type="EMBL" id="JBHSFW010000016">
    <property type="protein sequence ID" value="MFC4620122.1"/>
    <property type="molecule type" value="Genomic_DNA"/>
</dbReference>
<evidence type="ECO:0000313" key="3">
    <source>
        <dbReference type="Proteomes" id="UP001596022"/>
    </source>
</evidence>
<comment type="caution">
    <text evidence="2">The sequence shown here is derived from an EMBL/GenBank/DDBJ whole genome shotgun (WGS) entry which is preliminary data.</text>
</comment>
<gene>
    <name evidence="2" type="ORF">ACFO4N_15520</name>
</gene>
<accession>A0ABV9GQ46</accession>
<sequence length="517" mass="58783">MIFKKIGVWLFPIIVFLVTFLLLFGHGISEERHFPAPGWSRTIEFPVATGDITPYAYADKDGLHVYTSKGGSITVINFTKALTIKKKRTINTSGEVQRLIWGHSEKILYKQDGNLFIYHDGKHESLAKSVGDAAYQDNNVFYAKDKKLMKLNLQTGQTEETAFSEPIVTLTVADNGDIVVVTNDDAQQFRFYYLKASEAFKGHHHPFTQHLAPSHAYVSNLQILWENDQLGIFFTQRTIQKGNHDFNYFLQMPKAKLEVKKPAEWDHGRVVIHFPNGRSASEDMMDFRLAKGPTLVFNASGYRTHRDTAVNIYEAKLNSKGEWIAERRSTSAVTSQKPVWAGDETLFWLDGVSYQKFQLAGASKNHQAIDKSSAITREDVIQALSFAALSLGRGLLFLLIAILCTVPAILVYGIISFTKVEWIERESPIVKYVCAAAFLVGQWVLILYFASGDFTYYAPGYLTFPLANYLLPLAIAVLTWLMTMWVKNKEWGMAKELLYFFMLFMIAEFFLYGPYFF</sequence>
<evidence type="ECO:0000313" key="2">
    <source>
        <dbReference type="EMBL" id="MFC4620122.1"/>
    </source>
</evidence>
<organism evidence="2 3">
    <name type="scientific">Camelliibacillus cellulosilyticus</name>
    <dbReference type="NCBI Taxonomy" id="2174486"/>
    <lineage>
        <taxon>Bacteria</taxon>
        <taxon>Bacillati</taxon>
        <taxon>Bacillota</taxon>
        <taxon>Bacilli</taxon>
        <taxon>Bacillales</taxon>
        <taxon>Sporolactobacillaceae</taxon>
        <taxon>Camelliibacillus</taxon>
    </lineage>
</organism>
<keyword evidence="1" id="KW-0812">Transmembrane</keyword>
<dbReference type="InterPro" id="IPR011044">
    <property type="entry name" value="Quino_amine_DH_bsu"/>
</dbReference>
<keyword evidence="1" id="KW-1133">Transmembrane helix</keyword>
<feature type="transmembrane region" description="Helical" evidence="1">
    <location>
        <begin position="429"/>
        <end position="449"/>
    </location>
</feature>
<feature type="transmembrane region" description="Helical" evidence="1">
    <location>
        <begin position="469"/>
        <end position="486"/>
    </location>
</feature>
<proteinExistence type="predicted"/>
<dbReference type="SUPFAM" id="SSF50969">
    <property type="entry name" value="YVTN repeat-like/Quinoprotein amine dehydrogenase"/>
    <property type="match status" value="1"/>
</dbReference>
<keyword evidence="1" id="KW-0472">Membrane</keyword>
<keyword evidence="3" id="KW-1185">Reference proteome</keyword>
<protein>
    <submittedName>
        <fullName evidence="2">Uncharacterized protein</fullName>
    </submittedName>
</protein>